<dbReference type="EMBL" id="LT629710">
    <property type="protein sequence ID" value="SDP32972.1"/>
    <property type="molecule type" value="Genomic_DNA"/>
</dbReference>
<gene>
    <name evidence="2" type="ORF">SAMN04515671_3751</name>
</gene>
<feature type="domain" description="N-acetyltransferase" evidence="1">
    <location>
        <begin position="15"/>
        <end position="101"/>
    </location>
</feature>
<dbReference type="Gene3D" id="3.40.630.30">
    <property type="match status" value="1"/>
</dbReference>
<dbReference type="SUPFAM" id="SSF55729">
    <property type="entry name" value="Acyl-CoA N-acyltransferases (Nat)"/>
    <property type="match status" value="1"/>
</dbReference>
<name>A0A1H0RTU6_9ACTN</name>
<reference evidence="2 3" key="1">
    <citation type="submission" date="2016-10" db="EMBL/GenBank/DDBJ databases">
        <authorList>
            <person name="de Groot N.N."/>
        </authorList>
    </citation>
    <scope>NUCLEOTIDE SEQUENCE [LARGE SCALE GENOMIC DNA]</scope>
    <source>
        <strain evidence="3">P4-7,KCTC 19426,CECT 7604</strain>
    </source>
</reference>
<dbReference type="PANTHER" id="PTHR31435">
    <property type="entry name" value="PROTEIN NATD1"/>
    <property type="match status" value="1"/>
</dbReference>
<dbReference type="PANTHER" id="PTHR31435:SF10">
    <property type="entry name" value="BSR4717 PROTEIN"/>
    <property type="match status" value="1"/>
</dbReference>
<dbReference type="Proteomes" id="UP000198741">
    <property type="component" value="Chromosome I"/>
</dbReference>
<dbReference type="AlphaFoldDB" id="A0A1H0RTU6"/>
<dbReference type="Pfam" id="PF14542">
    <property type="entry name" value="Acetyltransf_CG"/>
    <property type="match status" value="1"/>
</dbReference>
<organism evidence="2 3">
    <name type="scientific">Nakamurella panacisegetis</name>
    <dbReference type="NCBI Taxonomy" id="1090615"/>
    <lineage>
        <taxon>Bacteria</taxon>
        <taxon>Bacillati</taxon>
        <taxon>Actinomycetota</taxon>
        <taxon>Actinomycetes</taxon>
        <taxon>Nakamurellales</taxon>
        <taxon>Nakamurellaceae</taxon>
        <taxon>Nakamurella</taxon>
    </lineage>
</organism>
<evidence type="ECO:0000259" key="1">
    <source>
        <dbReference type="PROSITE" id="PS51729"/>
    </source>
</evidence>
<dbReference type="InterPro" id="IPR045057">
    <property type="entry name" value="Gcn5-rel_NAT"/>
</dbReference>
<keyword evidence="3" id="KW-1185">Reference proteome</keyword>
<evidence type="ECO:0000313" key="2">
    <source>
        <dbReference type="EMBL" id="SDP32972.1"/>
    </source>
</evidence>
<dbReference type="InterPro" id="IPR031165">
    <property type="entry name" value="GNAT_YJDJ"/>
</dbReference>
<evidence type="ECO:0000313" key="3">
    <source>
        <dbReference type="Proteomes" id="UP000198741"/>
    </source>
</evidence>
<dbReference type="CDD" id="cd04301">
    <property type="entry name" value="NAT_SF"/>
    <property type="match status" value="1"/>
</dbReference>
<accession>A0A1H0RTU6</accession>
<sequence length="113" mass="12701">MEDTTPTRSDSVVVRDNTVEDRFELFVNGAPAGLLDYRVEGDNYALVHTEIDSDFEGRGLGSQLISHTLDQIRAGGHGMLPICPFVLSYVQRHPEYLDLVPARYRARFDLPAH</sequence>
<proteinExistence type="predicted"/>
<dbReference type="PROSITE" id="PS51729">
    <property type="entry name" value="GNAT_YJDJ"/>
    <property type="match status" value="1"/>
</dbReference>
<dbReference type="OrthoDB" id="5405911at2"/>
<protein>
    <recommendedName>
        <fullName evidence="1">N-acetyltransferase domain-containing protein</fullName>
    </recommendedName>
</protein>
<dbReference type="RefSeq" id="WP_090478828.1">
    <property type="nucleotide sequence ID" value="NZ_LT629710.1"/>
</dbReference>
<dbReference type="InterPro" id="IPR016181">
    <property type="entry name" value="Acyl_CoA_acyltransferase"/>
</dbReference>
<dbReference type="STRING" id="1090615.SAMN04515671_3751"/>